<evidence type="ECO:0000313" key="7">
    <source>
        <dbReference type="Proteomes" id="UP000055136"/>
    </source>
</evidence>
<gene>
    <name evidence="6" type="ORF">Tel_07200</name>
</gene>
<protein>
    <submittedName>
        <fullName evidence="6">Uncharacterized protein</fullName>
    </submittedName>
</protein>
<evidence type="ECO:0000256" key="1">
    <source>
        <dbReference type="ARBA" id="ARBA00009477"/>
    </source>
</evidence>
<keyword evidence="3" id="KW-0472">Membrane</keyword>
<dbReference type="Gene3D" id="1.10.287.470">
    <property type="entry name" value="Helix hairpin bin"/>
    <property type="match status" value="1"/>
</dbReference>
<dbReference type="Gene3D" id="2.40.50.100">
    <property type="match status" value="1"/>
</dbReference>
<proteinExistence type="inferred from homology"/>
<dbReference type="GO" id="GO:1990281">
    <property type="term" value="C:efflux pump complex"/>
    <property type="evidence" value="ECO:0007669"/>
    <property type="project" value="TreeGrafter"/>
</dbReference>
<organism evidence="6 7">
    <name type="scientific">Candidatus Tenderia electrophaga</name>
    <dbReference type="NCBI Taxonomy" id="1748243"/>
    <lineage>
        <taxon>Bacteria</taxon>
        <taxon>Pseudomonadati</taxon>
        <taxon>Pseudomonadota</taxon>
        <taxon>Gammaproteobacteria</taxon>
        <taxon>Candidatus Tenderiales</taxon>
        <taxon>Candidatus Tenderiaceae</taxon>
        <taxon>Candidatus Tenderia</taxon>
    </lineage>
</organism>
<dbReference type="STRING" id="1748243.Tel_07200"/>
<dbReference type="PANTHER" id="PTHR30469">
    <property type="entry name" value="MULTIDRUG RESISTANCE PROTEIN MDTA"/>
    <property type="match status" value="1"/>
</dbReference>
<keyword evidence="3" id="KW-0812">Transmembrane</keyword>
<keyword evidence="3" id="KW-1133">Transmembrane helix</keyword>
<evidence type="ECO:0000256" key="2">
    <source>
        <dbReference type="SAM" id="Coils"/>
    </source>
</evidence>
<dbReference type="AlphaFoldDB" id="A0A0S2TCZ8"/>
<accession>A0A0S2TCZ8</accession>
<feature type="transmembrane region" description="Helical" evidence="3">
    <location>
        <begin position="5"/>
        <end position="25"/>
    </location>
</feature>
<dbReference type="SUPFAM" id="SSF111369">
    <property type="entry name" value="HlyD-like secretion proteins"/>
    <property type="match status" value="1"/>
</dbReference>
<dbReference type="Pfam" id="PF25954">
    <property type="entry name" value="Beta-barrel_RND_2"/>
    <property type="match status" value="1"/>
</dbReference>
<feature type="domain" description="Multidrug resistance protein MdtA-like barrel-sandwich hybrid" evidence="4">
    <location>
        <begin position="69"/>
        <end position="197"/>
    </location>
</feature>
<evidence type="ECO:0000259" key="5">
    <source>
        <dbReference type="Pfam" id="PF25954"/>
    </source>
</evidence>
<evidence type="ECO:0000313" key="6">
    <source>
        <dbReference type="EMBL" id="ALP52957.1"/>
    </source>
</evidence>
<keyword evidence="2" id="KW-0175">Coiled coil</keyword>
<dbReference type="PANTHER" id="PTHR30469:SF29">
    <property type="entry name" value="BLR2860 PROTEIN"/>
    <property type="match status" value="1"/>
</dbReference>
<feature type="domain" description="CusB-like beta-barrel" evidence="5">
    <location>
        <begin position="206"/>
        <end position="272"/>
    </location>
</feature>
<reference evidence="6" key="1">
    <citation type="submission" date="2015-10" db="EMBL/GenBank/DDBJ databases">
        <title>Description of Candidatus Tenderia electrophaga gen. nov, sp. nov., an Uncultivated Electroautotroph from a Biocathode Enrichment.</title>
        <authorList>
            <person name="Eddie B.J."/>
            <person name="Malanoski A.P."/>
            <person name="Wang Z."/>
            <person name="Hall R.J."/>
            <person name="Oh S.D."/>
            <person name="Heiner C."/>
            <person name="Lin B."/>
            <person name="Strycharz-Glaven S.M."/>
        </authorList>
    </citation>
    <scope>NUCLEOTIDE SEQUENCE [LARGE SCALE GENOMIC DNA]</scope>
    <source>
        <strain evidence="6">NRL1</strain>
    </source>
</reference>
<dbReference type="InterPro" id="IPR058625">
    <property type="entry name" value="MdtA-like_BSH"/>
</dbReference>
<evidence type="ECO:0000259" key="4">
    <source>
        <dbReference type="Pfam" id="PF25917"/>
    </source>
</evidence>
<dbReference type="GO" id="GO:0015562">
    <property type="term" value="F:efflux transmembrane transporter activity"/>
    <property type="evidence" value="ECO:0007669"/>
    <property type="project" value="TreeGrafter"/>
</dbReference>
<dbReference type="EMBL" id="CP013099">
    <property type="protein sequence ID" value="ALP52957.1"/>
    <property type="molecule type" value="Genomic_DNA"/>
</dbReference>
<dbReference type="NCBIfam" id="TIGR01730">
    <property type="entry name" value="RND_mfp"/>
    <property type="match status" value="1"/>
</dbReference>
<sequence length="360" mass="38703">MSRSWIVTSIIVAVIIFWVLSGVFIPNADPHAQSVPPAENIIPKVRVQVSSAEPMASRLNLQGQTVADRKVTLRAETHGVVEAVLVERGVRVQAGELLVRLAMEDRRAKLVQAKALLDQRQAEYEAAQRLQEGGFQAQTALARAKAEVAAARAAVELAQLEIERVSIHAPIAGIVNQRHLDVGDFVDRGEPVATIVDLDPIRIVGQVSERFLDQIHRGSAGEVRLLDGRTVTGTVSYVGAVAAEPTRTFPVELEIPNPDGRIIEGVTAELALPIRQARAHRVPPSVLTLSDNGALGVKAVSDASRVVFHEVKVLGDSPEGIWLGGLPDEIHLITVGQEYVLSGQRVDAVPVGRLPAAQAR</sequence>
<dbReference type="Gene3D" id="2.40.30.170">
    <property type="match status" value="1"/>
</dbReference>
<dbReference type="KEGG" id="tee:Tel_07200"/>
<dbReference type="Pfam" id="PF25917">
    <property type="entry name" value="BSH_RND"/>
    <property type="match status" value="1"/>
</dbReference>
<dbReference type="InterPro" id="IPR006143">
    <property type="entry name" value="RND_pump_MFP"/>
</dbReference>
<dbReference type="Proteomes" id="UP000055136">
    <property type="component" value="Chromosome"/>
</dbReference>
<comment type="similarity">
    <text evidence="1">Belongs to the membrane fusion protein (MFP) (TC 8.A.1) family.</text>
</comment>
<evidence type="ECO:0000256" key="3">
    <source>
        <dbReference type="SAM" id="Phobius"/>
    </source>
</evidence>
<feature type="coiled-coil region" evidence="2">
    <location>
        <begin position="110"/>
        <end position="163"/>
    </location>
</feature>
<keyword evidence="7" id="KW-1185">Reference proteome</keyword>
<dbReference type="InterPro" id="IPR058792">
    <property type="entry name" value="Beta-barrel_RND_2"/>
</dbReference>
<name>A0A0S2TCZ8_9GAMM</name>